<evidence type="ECO:0000313" key="4">
    <source>
        <dbReference type="EMBL" id="OZF99230.1"/>
    </source>
</evidence>
<evidence type="ECO:0000313" key="3">
    <source>
        <dbReference type="EMBL" id="KAF1769898.1"/>
    </source>
</evidence>
<feature type="domain" description="C2H2-type" evidence="2">
    <location>
        <begin position="70"/>
        <end position="93"/>
    </location>
</feature>
<protein>
    <recommendedName>
        <fullName evidence="2">C2H2-type domain-containing protein</fullName>
    </recommendedName>
</protein>
<name>A0A261AMM6_CAERE</name>
<evidence type="ECO:0000259" key="2">
    <source>
        <dbReference type="PROSITE" id="PS00028"/>
    </source>
</evidence>
<evidence type="ECO:0000256" key="1">
    <source>
        <dbReference type="SAM" id="MobiDB-lite"/>
    </source>
</evidence>
<dbReference type="InterPro" id="IPR048420">
    <property type="entry name" value="Zap1-like_Znf1"/>
</dbReference>
<dbReference type="EMBL" id="NMWX01000006">
    <property type="protein sequence ID" value="OZF99230.1"/>
    <property type="molecule type" value="Genomic_DNA"/>
</dbReference>
<dbReference type="Proteomes" id="UP000216624">
    <property type="component" value="Unassembled WGS sequence"/>
</dbReference>
<reference evidence="4" key="2">
    <citation type="submission" date="2017-08" db="EMBL/GenBank/DDBJ databases">
        <authorList>
            <person name="de Groot N.N."/>
        </authorList>
    </citation>
    <scope>NUCLEOTIDE SEQUENCE [LARGE SCALE GENOMIC DNA]</scope>
    <source>
        <strain evidence="4">PX439</strain>
    </source>
</reference>
<keyword evidence="5" id="KW-1185">Reference proteome</keyword>
<proteinExistence type="predicted"/>
<sequence length="256" mass="29249">MGSRRIPPEMIKCGWENCQSWFSTGVDMNHHVFLKHIDHLEVSLEMLKELKSREIISPPAVKNEDMKIVCIADNCTASFRTKNEVRRHIETEHRDSEIVDSKSKTGRRRGSNATLNELPEKKIKENDSRVNEKPIFKCQSQSPSQSEKSMESNTLVERKLIKFDENMKMSEASSIVLDAIDQMPSSSFPANSDPSQFCVICVSFERCGSPHCKISKQIISTWRHYNDGAEITKKNLLVILNKMITGYSKREEKAAN</sequence>
<dbReference type="InterPro" id="IPR013087">
    <property type="entry name" value="Znf_C2H2_type"/>
</dbReference>
<dbReference type="SMART" id="SM00355">
    <property type="entry name" value="ZnF_C2H2"/>
    <property type="match status" value="2"/>
</dbReference>
<reference evidence="3 6" key="3">
    <citation type="submission" date="2019-12" db="EMBL/GenBank/DDBJ databases">
        <title>Chromosome-level assembly of the Caenorhabditis remanei genome.</title>
        <authorList>
            <person name="Teterina A.A."/>
            <person name="Willis J.H."/>
            <person name="Phillips P.C."/>
        </authorList>
    </citation>
    <scope>NUCLEOTIDE SEQUENCE [LARGE SCALE GENOMIC DNA]</scope>
    <source>
        <strain evidence="3 6">PX506</strain>
        <tissue evidence="3">Whole organism</tissue>
    </source>
</reference>
<evidence type="ECO:0000313" key="6">
    <source>
        <dbReference type="Proteomes" id="UP000483820"/>
    </source>
</evidence>
<comment type="caution">
    <text evidence="4">The sequence shown here is derived from an EMBL/GenBank/DDBJ whole genome shotgun (WGS) entry which is preliminary data.</text>
</comment>
<dbReference type="Pfam" id="PF21816">
    <property type="entry name" value="Zap1_zf1"/>
    <property type="match status" value="1"/>
</dbReference>
<dbReference type="AlphaFoldDB" id="A0A261AMM6"/>
<dbReference type="Proteomes" id="UP000483820">
    <property type="component" value="Chromosome I"/>
</dbReference>
<dbReference type="EMBL" id="WUAV01000001">
    <property type="protein sequence ID" value="KAF1769898.1"/>
    <property type="molecule type" value="Genomic_DNA"/>
</dbReference>
<organism evidence="4 5">
    <name type="scientific">Caenorhabditis remanei</name>
    <name type="common">Caenorhabditis vulgaris</name>
    <dbReference type="NCBI Taxonomy" id="31234"/>
    <lineage>
        <taxon>Eukaryota</taxon>
        <taxon>Metazoa</taxon>
        <taxon>Ecdysozoa</taxon>
        <taxon>Nematoda</taxon>
        <taxon>Chromadorea</taxon>
        <taxon>Rhabditida</taxon>
        <taxon>Rhabditina</taxon>
        <taxon>Rhabditomorpha</taxon>
        <taxon>Rhabditoidea</taxon>
        <taxon>Rhabditidae</taxon>
        <taxon>Peloderinae</taxon>
        <taxon>Caenorhabditis</taxon>
    </lineage>
</organism>
<accession>A0A261AMM6</accession>
<feature type="region of interest" description="Disordered" evidence="1">
    <location>
        <begin position="94"/>
        <end position="126"/>
    </location>
</feature>
<dbReference type="PROSITE" id="PS00028">
    <property type="entry name" value="ZINC_FINGER_C2H2_1"/>
    <property type="match status" value="1"/>
</dbReference>
<reference evidence="5" key="1">
    <citation type="submission" date="2017-08" db="EMBL/GenBank/DDBJ databases">
        <authorList>
            <person name="Fierst J.L."/>
        </authorList>
    </citation>
    <scope>NUCLEOTIDE SEQUENCE [LARGE SCALE GENOMIC DNA]</scope>
    <source>
        <strain evidence="5">PX439</strain>
    </source>
</reference>
<feature type="non-terminal residue" evidence="4">
    <location>
        <position position="1"/>
    </location>
</feature>
<dbReference type="GO" id="GO:0008270">
    <property type="term" value="F:zinc ion binding"/>
    <property type="evidence" value="ECO:0007669"/>
    <property type="project" value="InterPro"/>
</dbReference>
<gene>
    <name evidence="4" type="ORF">FL82_04548</name>
    <name evidence="3" type="ORF">GCK72_001715</name>
</gene>
<evidence type="ECO:0000313" key="5">
    <source>
        <dbReference type="Proteomes" id="UP000216624"/>
    </source>
</evidence>
<feature type="compositionally biased region" description="Basic and acidic residues" evidence="1">
    <location>
        <begin position="94"/>
        <end position="103"/>
    </location>
</feature>